<dbReference type="GO" id="GO:0006352">
    <property type="term" value="P:DNA-templated transcription initiation"/>
    <property type="evidence" value="ECO:0007669"/>
    <property type="project" value="InterPro"/>
</dbReference>
<evidence type="ECO:0000313" key="2">
    <source>
        <dbReference type="EMBL" id="MCB8883193.1"/>
    </source>
</evidence>
<comment type="caution">
    <text evidence="2">The sequence shown here is derived from an EMBL/GenBank/DDBJ whole genome shotgun (WGS) entry which is preliminary data.</text>
</comment>
<dbReference type="GO" id="GO:0003700">
    <property type="term" value="F:DNA-binding transcription factor activity"/>
    <property type="evidence" value="ECO:0007669"/>
    <property type="project" value="InterPro"/>
</dbReference>
<dbReference type="Proteomes" id="UP000721844">
    <property type="component" value="Unassembled WGS sequence"/>
</dbReference>
<feature type="transmembrane region" description="Helical" evidence="1">
    <location>
        <begin position="45"/>
        <end position="65"/>
    </location>
</feature>
<dbReference type="SUPFAM" id="SSF88946">
    <property type="entry name" value="Sigma2 domain of RNA polymerase sigma factors"/>
    <property type="match status" value="1"/>
</dbReference>
<keyword evidence="1" id="KW-0472">Membrane</keyword>
<protein>
    <submittedName>
        <fullName evidence="2">Uncharacterized protein</fullName>
    </submittedName>
</protein>
<dbReference type="RefSeq" id="WP_227309847.1">
    <property type="nucleotide sequence ID" value="NZ_JAESVA010000011.1"/>
</dbReference>
<keyword evidence="1" id="KW-1133">Transmembrane helix</keyword>
<sequence>MAIRRLMAFQYFPHGVRRIVGDPGQAEDVVQEAFLRFRSGTGLSAVFLVGAALVISSGLVATALIHRPAADVSYIVLSARRMA</sequence>
<dbReference type="EMBL" id="JAESVA010000011">
    <property type="protein sequence ID" value="MCB8883193.1"/>
    <property type="molecule type" value="Genomic_DNA"/>
</dbReference>
<evidence type="ECO:0000313" key="3">
    <source>
        <dbReference type="Proteomes" id="UP000721844"/>
    </source>
</evidence>
<accession>A0A963Z7D3</accession>
<dbReference type="InterPro" id="IPR013325">
    <property type="entry name" value="RNA_pol_sigma_r2"/>
</dbReference>
<gene>
    <name evidence="2" type="ORF">ACELLULO517_23290</name>
</gene>
<evidence type="ECO:0000256" key="1">
    <source>
        <dbReference type="SAM" id="Phobius"/>
    </source>
</evidence>
<name>A0A963Z7D3_9PROT</name>
<keyword evidence="1" id="KW-0812">Transmembrane</keyword>
<keyword evidence="3" id="KW-1185">Reference proteome</keyword>
<reference evidence="2 3" key="1">
    <citation type="journal article" date="2021" name="Microorganisms">
        <title>Acidisoma silvae sp. nov. and Acidisomacellulosilytica sp. nov., Two Acidophilic Bacteria Isolated from Decaying Wood, Hydrolyzing Cellulose and Producing Poly-3-hydroxybutyrate.</title>
        <authorList>
            <person name="Mieszkin S."/>
            <person name="Pouder E."/>
            <person name="Uroz S."/>
            <person name="Simon-Colin C."/>
            <person name="Alain K."/>
        </authorList>
    </citation>
    <scope>NUCLEOTIDE SEQUENCE [LARGE SCALE GENOMIC DNA]</scope>
    <source>
        <strain evidence="2 3">HW T5.17</strain>
    </source>
</reference>
<organism evidence="2 3">
    <name type="scientific">Acidisoma cellulosilyticum</name>
    <dbReference type="NCBI Taxonomy" id="2802395"/>
    <lineage>
        <taxon>Bacteria</taxon>
        <taxon>Pseudomonadati</taxon>
        <taxon>Pseudomonadota</taxon>
        <taxon>Alphaproteobacteria</taxon>
        <taxon>Acetobacterales</taxon>
        <taxon>Acidocellaceae</taxon>
        <taxon>Acidisoma</taxon>
    </lineage>
</organism>
<dbReference type="AlphaFoldDB" id="A0A963Z7D3"/>
<proteinExistence type="predicted"/>